<proteinExistence type="predicted"/>
<feature type="region of interest" description="Disordered" evidence="1">
    <location>
        <begin position="639"/>
        <end position="666"/>
    </location>
</feature>
<dbReference type="RefSeq" id="WP_289268778.1">
    <property type="nucleotide sequence ID" value="NZ_OX365700.1"/>
</dbReference>
<dbReference type="AlphaFoldDB" id="A0AA86TCE8"/>
<evidence type="ECO:0000313" key="4">
    <source>
        <dbReference type="Proteomes" id="UP001179121"/>
    </source>
</evidence>
<evidence type="ECO:0000256" key="1">
    <source>
        <dbReference type="SAM" id="MobiDB-lite"/>
    </source>
</evidence>
<sequence length="696" mass="75070">MRNWNESHSQRDWVYRRLVLLLALLPVVLIGPHVAMAAEEQQVKGVTKSVAAPHATDRLQEMEKRERASAPPRQIQRAAPHHEEAPNKPFPDVKKKPGGPDRDSNLLIQPSQPSERSARLQAPAAPPLNRSFPGLIDTGWIPPDTQGAVGRDHLMEILNNGVGFFEKATGTLLTQVTLRTFWSSLGTGIQEPANDVFDPKVLYDQYAERFVAISIGGREPPWSWILIGVSATSDPTGDWFLYAIDADRFNDTQFSEWADYPGLGLDARNYYVTANMIGGGSNRKLWVIPKQPLLQNSSIMQFTEFRTSLLGGSSQPAHVFGNSEFEYVVSGKWLIAGGPGPNALRIGRVRFAPDPMYEDLGFIAVNQQLFAPSARQLGGVPNLEVHGQGLQNAVFRNGRLWTVQHLGSADFQRVEIAWYEIDPAEASLTEAGAPVQEGRIGDNVMSFFYPSIGVNKDNHVMIGFSESSPAMYAGAAYTARETGDPPGSMQPVELLKEGLGPYYKTFGAGRNRWGDYSATTVDPDDDRTFWTIQEYAEQPVGSGTVDGNGRWGTWWAGTKFGIFNLTVAKSGSGAGTVVSAPDGIDCGSTCEAVFGNGTSVVLTATAASGSTFAGWTGGGCSGTGTCTVSTDATVTATFNTIPPPPPPPPAPTPSGTGGDDGGGCALNPSSPFDPLLPLLVAASIGYLIWRHRRRRY</sequence>
<gene>
    <name evidence="3" type="ORF">DNFV4_02454</name>
</gene>
<dbReference type="KEGG" id="nti:DNFV4_02454"/>
<accession>A0AA86TCE8</accession>
<feature type="compositionally biased region" description="Gly residues" evidence="1">
    <location>
        <begin position="655"/>
        <end position="664"/>
    </location>
</feature>
<dbReference type="EMBL" id="OX365700">
    <property type="protein sequence ID" value="CAI4032029.1"/>
    <property type="molecule type" value="Genomic_DNA"/>
</dbReference>
<feature type="compositionally biased region" description="Pro residues" evidence="1">
    <location>
        <begin position="641"/>
        <end position="652"/>
    </location>
</feature>
<dbReference type="Pfam" id="PF18998">
    <property type="entry name" value="Flg_new_2"/>
    <property type="match status" value="1"/>
</dbReference>
<protein>
    <recommendedName>
        <fullName evidence="2">Bacterial repeat domain-containing protein</fullName>
    </recommendedName>
</protein>
<feature type="compositionally biased region" description="Polar residues" evidence="1">
    <location>
        <begin position="106"/>
        <end position="115"/>
    </location>
</feature>
<feature type="domain" description="Bacterial repeat" evidence="2">
    <location>
        <begin position="593"/>
        <end position="641"/>
    </location>
</feature>
<evidence type="ECO:0000313" key="3">
    <source>
        <dbReference type="EMBL" id="CAI4032029.1"/>
    </source>
</evidence>
<name>A0AA86TCE8_9BACT</name>
<dbReference type="InterPro" id="IPR044060">
    <property type="entry name" value="Bacterial_rp_domain"/>
</dbReference>
<keyword evidence="4" id="KW-1185">Reference proteome</keyword>
<feature type="region of interest" description="Disordered" evidence="1">
    <location>
        <begin position="41"/>
        <end position="128"/>
    </location>
</feature>
<feature type="compositionally biased region" description="Basic and acidic residues" evidence="1">
    <location>
        <begin position="80"/>
        <end position="104"/>
    </location>
</feature>
<organism evidence="3 4">
    <name type="scientific">Nitrospira tepida</name>
    <dbReference type="NCBI Taxonomy" id="2973512"/>
    <lineage>
        <taxon>Bacteria</taxon>
        <taxon>Pseudomonadati</taxon>
        <taxon>Nitrospirota</taxon>
        <taxon>Nitrospiria</taxon>
        <taxon>Nitrospirales</taxon>
        <taxon>Nitrospiraceae</taxon>
        <taxon>Nitrospira</taxon>
    </lineage>
</organism>
<dbReference type="NCBIfam" id="NF033191">
    <property type="entry name" value="JDVT-CTERM"/>
    <property type="match status" value="1"/>
</dbReference>
<dbReference type="Proteomes" id="UP001179121">
    <property type="component" value="Chromosome"/>
</dbReference>
<reference evidence="3" key="1">
    <citation type="submission" date="2022-10" db="EMBL/GenBank/DDBJ databases">
        <authorList>
            <person name="Koch H."/>
        </authorList>
    </citation>
    <scope>NUCLEOTIDE SEQUENCE</scope>
    <source>
        <strain evidence="3">DNF</strain>
    </source>
</reference>
<evidence type="ECO:0000259" key="2">
    <source>
        <dbReference type="Pfam" id="PF18998"/>
    </source>
</evidence>
<feature type="compositionally biased region" description="Basic and acidic residues" evidence="1">
    <location>
        <begin position="55"/>
        <end position="68"/>
    </location>
</feature>